<proteinExistence type="predicted"/>
<feature type="compositionally biased region" description="Low complexity" evidence="1">
    <location>
        <begin position="248"/>
        <end position="262"/>
    </location>
</feature>
<feature type="region of interest" description="Disordered" evidence="1">
    <location>
        <begin position="1"/>
        <end position="47"/>
    </location>
</feature>
<feature type="compositionally biased region" description="Low complexity" evidence="1">
    <location>
        <begin position="620"/>
        <end position="645"/>
    </location>
</feature>
<feature type="compositionally biased region" description="Polar residues" evidence="1">
    <location>
        <begin position="10"/>
        <end position="31"/>
    </location>
</feature>
<feature type="region of interest" description="Disordered" evidence="1">
    <location>
        <begin position="442"/>
        <end position="659"/>
    </location>
</feature>
<feature type="compositionally biased region" description="Basic residues" evidence="1">
    <location>
        <begin position="177"/>
        <end position="186"/>
    </location>
</feature>
<name>A0AAF0E2W1_9BASI</name>
<feature type="compositionally biased region" description="Low complexity" evidence="1">
    <location>
        <begin position="590"/>
        <end position="599"/>
    </location>
</feature>
<organism evidence="2 3">
    <name type="scientific">Malassezia obtusa</name>
    <dbReference type="NCBI Taxonomy" id="76774"/>
    <lineage>
        <taxon>Eukaryota</taxon>
        <taxon>Fungi</taxon>
        <taxon>Dikarya</taxon>
        <taxon>Basidiomycota</taxon>
        <taxon>Ustilaginomycotina</taxon>
        <taxon>Malasseziomycetes</taxon>
        <taxon>Malasseziales</taxon>
        <taxon>Malasseziaceae</taxon>
        <taxon>Malassezia</taxon>
    </lineage>
</organism>
<dbReference type="Proteomes" id="UP001214603">
    <property type="component" value="Chromosome 9"/>
</dbReference>
<protein>
    <submittedName>
        <fullName evidence="2">Uncharacterized protein</fullName>
    </submittedName>
</protein>
<evidence type="ECO:0000313" key="2">
    <source>
        <dbReference type="EMBL" id="WFD04644.1"/>
    </source>
</evidence>
<feature type="compositionally biased region" description="Low complexity" evidence="1">
    <location>
        <begin position="159"/>
        <end position="174"/>
    </location>
</feature>
<keyword evidence="3" id="KW-1185">Reference proteome</keyword>
<accession>A0AAF0E2W1</accession>
<feature type="compositionally biased region" description="Basic and acidic residues" evidence="1">
    <location>
        <begin position="324"/>
        <end position="358"/>
    </location>
</feature>
<feature type="compositionally biased region" description="Polar residues" evidence="1">
    <location>
        <begin position="148"/>
        <end position="158"/>
    </location>
</feature>
<feature type="compositionally biased region" description="Polar residues" evidence="1">
    <location>
        <begin position="573"/>
        <end position="585"/>
    </location>
</feature>
<gene>
    <name evidence="2" type="ORF">MOBT1_003358</name>
</gene>
<dbReference type="EMBL" id="CP119942">
    <property type="protein sequence ID" value="WFD04644.1"/>
    <property type="molecule type" value="Genomic_DNA"/>
</dbReference>
<evidence type="ECO:0000256" key="1">
    <source>
        <dbReference type="SAM" id="MobiDB-lite"/>
    </source>
</evidence>
<feature type="region of interest" description="Disordered" evidence="1">
    <location>
        <begin position="141"/>
        <end position="380"/>
    </location>
</feature>
<sequence length="659" mass="69705">MHVRKGKNPATPTTVRNETQEPAGTPSQANSNKRKKPRNRANADGSLSGLALHDVDPSASAWKTIVAFRTSFGKAFDRVLDAGFTLASVRRMVAEKYRIPSHVAIHLAYVAPDGHHIDLDDSEDFRAFQVHAARESTITVHVDAPESSVGTAAAPTTSEGPAPMAEPESAPAQPTHAKARGRRGRGANRAEEVQEQEQGAGEDSASAMEVSQFFSADKPSEEAPATPAKRGRKRKADQQPVNQEVGDTTATATEPEPAEPAQEAPPAPEAHDAEATPVTEQAASTPAEGPGAEEPSSSDDEDVPLSSQTAPPSSQPPPSSQTDSPEKPKRSRRTKAEMEVFRAEKAAKKAAKEQERAQKQAAKSGGADVSTARDGDVSGAQDETVIVHEARNEEHTAAASAAVQALVEVGIDAMQQRLSELKAKKQRKNAVEREEQKMLVNMVKGMNVTPSEADVSSRELPPNAQRAKADAQLTSHESDLAHAPVPANTAARPDAEDSESSDESRDYFSQPESHANLSGAQVQGPSPRPESPMESTPQRGRRAADASEASSRRTMSGAFTKLSDLRPSALRRSFSQQEQQKSGAQPESRPAAGAEAPQAPEEDDSDESDSSDDSSDDEAPPASQASALPASKRAGASAEASAADASKAKKKRSFFSVLS</sequence>
<feature type="compositionally biased region" description="Acidic residues" evidence="1">
    <location>
        <begin position="600"/>
        <end position="619"/>
    </location>
</feature>
<reference evidence="2" key="1">
    <citation type="submission" date="2023-03" db="EMBL/GenBank/DDBJ databases">
        <title>Mating type loci evolution in Malassezia.</title>
        <authorList>
            <person name="Coelho M.A."/>
        </authorList>
    </citation>
    <scope>NUCLEOTIDE SEQUENCE</scope>
    <source>
        <strain evidence="2">CBS 7876</strain>
    </source>
</reference>
<feature type="compositionally biased region" description="Polar residues" evidence="1">
    <location>
        <begin position="510"/>
        <end position="524"/>
    </location>
</feature>
<dbReference type="AlphaFoldDB" id="A0AAF0E2W1"/>
<evidence type="ECO:0000313" key="3">
    <source>
        <dbReference type="Proteomes" id="UP001214603"/>
    </source>
</evidence>